<keyword evidence="3 7" id="KW-0547">Nucleotide-binding</keyword>
<organism evidence="10 11">
    <name type="scientific">Ramalina farinacea</name>
    <dbReference type="NCBI Taxonomy" id="258253"/>
    <lineage>
        <taxon>Eukaryota</taxon>
        <taxon>Fungi</taxon>
        <taxon>Dikarya</taxon>
        <taxon>Ascomycota</taxon>
        <taxon>Pezizomycotina</taxon>
        <taxon>Lecanoromycetes</taxon>
        <taxon>OSLEUM clade</taxon>
        <taxon>Lecanoromycetidae</taxon>
        <taxon>Lecanorales</taxon>
        <taxon>Lecanorineae</taxon>
        <taxon>Ramalinaceae</taxon>
        <taxon>Ramalina</taxon>
    </lineage>
</organism>
<evidence type="ECO:0000259" key="9">
    <source>
        <dbReference type="PROSITE" id="PS50011"/>
    </source>
</evidence>
<dbReference type="Proteomes" id="UP001161017">
    <property type="component" value="Unassembled WGS sequence"/>
</dbReference>
<feature type="binding site" evidence="7">
    <location>
        <position position="145"/>
    </location>
    <ligand>
        <name>ATP</name>
        <dbReference type="ChEBI" id="CHEBI:30616"/>
    </ligand>
</feature>
<evidence type="ECO:0000256" key="4">
    <source>
        <dbReference type="ARBA" id="ARBA00022777"/>
    </source>
</evidence>
<protein>
    <recommendedName>
        <fullName evidence="9">Protein kinase domain-containing protein</fullName>
    </recommendedName>
</protein>
<evidence type="ECO:0000256" key="2">
    <source>
        <dbReference type="ARBA" id="ARBA00022679"/>
    </source>
</evidence>
<evidence type="ECO:0000256" key="5">
    <source>
        <dbReference type="ARBA" id="ARBA00022840"/>
    </source>
</evidence>
<evidence type="ECO:0000256" key="1">
    <source>
        <dbReference type="ARBA" id="ARBA00022527"/>
    </source>
</evidence>
<keyword evidence="5 7" id="KW-0067">ATP-binding</keyword>
<sequence length="282" mass="31961">MTKNVERELMNHSRLIHPHIVRFYECFLTDKHLAIVMEYAAGGSLYSHVTANQHSSSKPDEIRPPSKALRDDSVAMVMSEVEFRALFALCSLGLGEDTSRFLFQQLILALDYCHKMNISNRDIKLENTLLESVESGRNPLIKICDFGYSIDDQSSLPKTKVGTPGYTAPEVLTSARYDAKLADIWSAGVMLYTMLCCSYPFEKKEDDPQDVRTQTKVMQRIMKADYEWPSSKKVSKECKDLLSKILVADPKRRIAIAEIQVGTSLTFLVSHLALKEWTARTL</sequence>
<feature type="active site" description="Proton acceptor" evidence="6">
    <location>
        <position position="122"/>
    </location>
</feature>
<dbReference type="InterPro" id="IPR000719">
    <property type="entry name" value="Prot_kinase_dom"/>
</dbReference>
<feature type="domain" description="Protein kinase" evidence="9">
    <location>
        <begin position="1"/>
        <end position="268"/>
    </location>
</feature>
<dbReference type="InterPro" id="IPR030616">
    <property type="entry name" value="Aur-like"/>
</dbReference>
<dbReference type="GO" id="GO:0004674">
    <property type="term" value="F:protein serine/threonine kinase activity"/>
    <property type="evidence" value="ECO:0007669"/>
    <property type="project" value="UniProtKB-KW"/>
</dbReference>
<name>A0AA43QWJ6_9LECA</name>
<keyword evidence="1" id="KW-0723">Serine/threonine-protein kinase</keyword>
<feature type="binding site" evidence="7">
    <location>
        <begin position="38"/>
        <end position="40"/>
    </location>
    <ligand>
        <name>ATP</name>
        <dbReference type="ChEBI" id="CHEBI:30616"/>
    </ligand>
</feature>
<dbReference type="PANTHER" id="PTHR24350">
    <property type="entry name" value="SERINE/THREONINE-PROTEIN KINASE IAL-RELATED"/>
    <property type="match status" value="1"/>
</dbReference>
<keyword evidence="2" id="KW-0808">Transferase</keyword>
<dbReference type="PROSITE" id="PS50011">
    <property type="entry name" value="PROTEIN_KINASE_DOM"/>
    <property type="match status" value="1"/>
</dbReference>
<evidence type="ECO:0000313" key="10">
    <source>
        <dbReference type="EMBL" id="MDI1493612.1"/>
    </source>
</evidence>
<comment type="caution">
    <text evidence="10">The sequence shown here is derived from an EMBL/GenBank/DDBJ whole genome shotgun (WGS) entry which is preliminary data.</text>
</comment>
<dbReference type="Pfam" id="PF00069">
    <property type="entry name" value="Pkinase"/>
    <property type="match status" value="2"/>
</dbReference>
<reference evidence="10" key="1">
    <citation type="journal article" date="2023" name="Genome Biol. Evol.">
        <title>First Whole Genome Sequence and Flow Cytometry Genome Size Data for the Lichen-Forming Fungus Ramalina farinacea (Ascomycota).</title>
        <authorList>
            <person name="Llewellyn T."/>
            <person name="Mian S."/>
            <person name="Hill R."/>
            <person name="Leitch I.J."/>
            <person name="Gaya E."/>
        </authorList>
    </citation>
    <scope>NUCLEOTIDE SEQUENCE</scope>
    <source>
        <strain evidence="10">LIQ254RAFAR</strain>
    </source>
</reference>
<dbReference type="AlphaFoldDB" id="A0AA43QWJ6"/>
<proteinExistence type="predicted"/>
<accession>A0AA43QWJ6</accession>
<dbReference type="GO" id="GO:0005524">
    <property type="term" value="F:ATP binding"/>
    <property type="evidence" value="ECO:0007669"/>
    <property type="project" value="UniProtKB-KW"/>
</dbReference>
<evidence type="ECO:0000256" key="6">
    <source>
        <dbReference type="PIRSR" id="PIRSR630616-1"/>
    </source>
</evidence>
<gene>
    <name evidence="10" type="ORF">OHK93_005908</name>
</gene>
<feature type="cross-link" description="Glycyl lysine isopeptide (Lys-Gly) (interchain with G-Cter in SUMO2)" evidence="8">
    <location>
        <position position="124"/>
    </location>
</feature>
<evidence type="ECO:0000256" key="8">
    <source>
        <dbReference type="PIRSR" id="PIRSR630616-3"/>
    </source>
</evidence>
<feature type="binding site" evidence="7">
    <location>
        <begin position="126"/>
        <end position="127"/>
    </location>
    <ligand>
        <name>ATP</name>
        <dbReference type="ChEBI" id="CHEBI:30616"/>
    </ligand>
</feature>
<dbReference type="EMBL" id="JAPUFD010000031">
    <property type="protein sequence ID" value="MDI1493612.1"/>
    <property type="molecule type" value="Genomic_DNA"/>
</dbReference>
<dbReference type="SMART" id="SM00220">
    <property type="entry name" value="S_TKc"/>
    <property type="match status" value="1"/>
</dbReference>
<dbReference type="SUPFAM" id="SSF56112">
    <property type="entry name" value="Protein kinase-like (PK-like)"/>
    <property type="match status" value="1"/>
</dbReference>
<dbReference type="InterPro" id="IPR011009">
    <property type="entry name" value="Kinase-like_dom_sf"/>
</dbReference>
<evidence type="ECO:0000256" key="3">
    <source>
        <dbReference type="ARBA" id="ARBA00022741"/>
    </source>
</evidence>
<keyword evidence="4" id="KW-0418">Kinase</keyword>
<keyword evidence="11" id="KW-1185">Reference proteome</keyword>
<dbReference type="Gene3D" id="1.10.510.10">
    <property type="entry name" value="Transferase(Phosphotransferase) domain 1"/>
    <property type="match status" value="2"/>
</dbReference>
<evidence type="ECO:0000313" key="11">
    <source>
        <dbReference type="Proteomes" id="UP001161017"/>
    </source>
</evidence>
<evidence type="ECO:0000256" key="7">
    <source>
        <dbReference type="PIRSR" id="PIRSR630616-2"/>
    </source>
</evidence>